<reference evidence="2 3" key="2">
    <citation type="journal article" date="2011" name="Stand. Genomic Sci.">
        <title>Complete genome sequence of Paludibacter propionicigenes type strain (WB4).</title>
        <authorList>
            <person name="Gronow S."/>
            <person name="Munk C."/>
            <person name="Lapidus A."/>
            <person name="Nolan M."/>
            <person name="Lucas S."/>
            <person name="Hammon N."/>
            <person name="Deshpande S."/>
            <person name="Cheng J.F."/>
            <person name="Tapia R."/>
            <person name="Han C."/>
            <person name="Goodwin L."/>
            <person name="Pitluck S."/>
            <person name="Liolios K."/>
            <person name="Ivanova N."/>
            <person name="Mavromatis K."/>
            <person name="Mikhailova N."/>
            <person name="Pati A."/>
            <person name="Chen A."/>
            <person name="Palaniappan K."/>
            <person name="Land M."/>
            <person name="Hauser L."/>
            <person name="Chang Y.J."/>
            <person name="Jeffries C.D."/>
            <person name="Brambilla E."/>
            <person name="Rohde M."/>
            <person name="Goker M."/>
            <person name="Detter J.C."/>
            <person name="Woyke T."/>
            <person name="Bristow J."/>
            <person name="Eisen J.A."/>
            <person name="Markowitz V."/>
            <person name="Hugenholtz P."/>
            <person name="Kyrpides N.C."/>
            <person name="Klenk H.P."/>
        </authorList>
    </citation>
    <scope>NUCLEOTIDE SEQUENCE [LARGE SCALE GENOMIC DNA]</scope>
    <source>
        <strain evidence="3">DSM 17365 / JCM 13257 / WB4</strain>
    </source>
</reference>
<proteinExistence type="predicted"/>
<dbReference type="KEGG" id="ppn:Palpr_2272"/>
<keyword evidence="1" id="KW-0812">Transmembrane</keyword>
<accession>E4T6R4</accession>
<name>E4T6R4_PALPW</name>
<dbReference type="eggNOG" id="COG5031">
    <property type="taxonomic scope" value="Bacteria"/>
</dbReference>
<keyword evidence="1" id="KW-0472">Membrane</keyword>
<dbReference type="OrthoDB" id="1188699at2"/>
<gene>
    <name evidence="2" type="ordered locus">Palpr_2272</name>
</gene>
<dbReference type="Proteomes" id="UP000008718">
    <property type="component" value="Chromosome"/>
</dbReference>
<feature type="transmembrane region" description="Helical" evidence="1">
    <location>
        <begin position="150"/>
        <end position="180"/>
    </location>
</feature>
<evidence type="ECO:0000313" key="2">
    <source>
        <dbReference type="EMBL" id="ADQ80408.1"/>
    </source>
</evidence>
<protein>
    <submittedName>
        <fullName evidence="2">Uncharacterized protein</fullName>
    </submittedName>
</protein>
<keyword evidence="3" id="KW-1185">Reference proteome</keyword>
<sequence length="181" mass="21723">MTLREHLDKFYHTYNIPEEGGVNDKTFEVPLPFFMLTLPNFSWRRKMLYIHDLEHILNNQDTSWKGEIFIATWEISTGFYRSFPVIVFPLWTMGWGFWTYPEVVFRAFRKGSRDKGIARLNLSQDELLDLDLDKLQQLTLNRKQRSRLSYYFRFIVYGLISQLVFLFPVIILISFFLVLFA</sequence>
<organism evidence="2 3">
    <name type="scientific">Paludibacter propionicigenes (strain DSM 17365 / JCM 13257 / WB4)</name>
    <dbReference type="NCBI Taxonomy" id="694427"/>
    <lineage>
        <taxon>Bacteria</taxon>
        <taxon>Pseudomonadati</taxon>
        <taxon>Bacteroidota</taxon>
        <taxon>Bacteroidia</taxon>
        <taxon>Bacteroidales</taxon>
        <taxon>Paludibacteraceae</taxon>
        <taxon>Paludibacter</taxon>
    </lineage>
</organism>
<reference key="1">
    <citation type="submission" date="2010-11" db="EMBL/GenBank/DDBJ databases">
        <title>The complete genome of Paludibacter propionicigenes DSM 17365.</title>
        <authorList>
            <consortium name="US DOE Joint Genome Institute (JGI-PGF)"/>
            <person name="Lucas S."/>
            <person name="Copeland A."/>
            <person name="Lapidus A."/>
            <person name="Bruce D."/>
            <person name="Goodwin L."/>
            <person name="Pitluck S."/>
            <person name="Kyrpides N."/>
            <person name="Mavromatis K."/>
            <person name="Ivanova N."/>
            <person name="Munk A.C."/>
            <person name="Brettin T."/>
            <person name="Detter J.C."/>
            <person name="Han C."/>
            <person name="Tapia R."/>
            <person name="Land M."/>
            <person name="Hauser L."/>
            <person name="Markowitz V."/>
            <person name="Cheng J.-F."/>
            <person name="Hugenholtz P."/>
            <person name="Woyke T."/>
            <person name="Wu D."/>
            <person name="Gronow S."/>
            <person name="Wellnitz S."/>
            <person name="Brambilla E."/>
            <person name="Klenk H.-P."/>
            <person name="Eisen J.A."/>
        </authorList>
    </citation>
    <scope>NUCLEOTIDE SEQUENCE</scope>
    <source>
        <strain>WB4</strain>
    </source>
</reference>
<evidence type="ECO:0000313" key="3">
    <source>
        <dbReference type="Proteomes" id="UP000008718"/>
    </source>
</evidence>
<dbReference type="STRING" id="694427.Palpr_2272"/>
<keyword evidence="1" id="KW-1133">Transmembrane helix</keyword>
<dbReference type="HOGENOM" id="CLU_1517013_0_0_10"/>
<dbReference type="RefSeq" id="WP_013445777.1">
    <property type="nucleotide sequence ID" value="NC_014734.1"/>
</dbReference>
<dbReference type="EMBL" id="CP002345">
    <property type="protein sequence ID" value="ADQ80408.1"/>
    <property type="molecule type" value="Genomic_DNA"/>
</dbReference>
<evidence type="ECO:0000256" key="1">
    <source>
        <dbReference type="SAM" id="Phobius"/>
    </source>
</evidence>
<dbReference type="AlphaFoldDB" id="E4T6R4"/>